<dbReference type="EMBL" id="BORQ01000002">
    <property type="protein sequence ID" value="GIO30796.1"/>
    <property type="molecule type" value="Genomic_DNA"/>
</dbReference>
<dbReference type="InterPro" id="IPR011990">
    <property type="entry name" value="TPR-like_helical_dom_sf"/>
</dbReference>
<evidence type="ECO:0000313" key="1">
    <source>
        <dbReference type="EMBL" id="GIO30796.1"/>
    </source>
</evidence>
<dbReference type="Gene3D" id="1.25.40.10">
    <property type="entry name" value="Tetratricopeptide repeat domain"/>
    <property type="match status" value="2"/>
</dbReference>
<evidence type="ECO:0008006" key="3">
    <source>
        <dbReference type="Google" id="ProtNLM"/>
    </source>
</evidence>
<sequence length="408" mass="45555">MKKDHVKFPLQSEQASSSQQYKLAVWHRSRGMTGEALLCFEKALSLAKSNPPSKNSSFDESMCWLEYGRLLRQLGRDYEAGMAFRECLKTKRYITEALVEIGMFLGLSGMGDADMRIQLTAIASEFAEDAALPVAEALWALGAFSAAAELYASLGATARSMERNQAHYFLCLIYINRFKEALSLLSRKAMHHDRVLLTTARHMIRAAEAANLCKWCLHGINGGGIGMPALSRYEALETAKTAIALGKVDEALAILSSPTEHEYNELIYTLYKQGYRELAASRISEMECLPLYDRSQISLDLCFIAAEIEYDKGNFEQAASIFEAIYTTDPNHSTARFGAASCCLQQTKASLMARLENTIVGTDLFHQIERYLDNISRALHILNITDWHTRWTPAQMRNHGAASAVVLH</sequence>
<dbReference type="RefSeq" id="WP_212957775.1">
    <property type="nucleotide sequence ID" value="NZ_BORQ01000002.1"/>
</dbReference>
<protein>
    <recommendedName>
        <fullName evidence="3">Tetratricopeptide repeat protein</fullName>
    </recommendedName>
</protein>
<evidence type="ECO:0000313" key="2">
    <source>
        <dbReference type="Proteomes" id="UP000679779"/>
    </source>
</evidence>
<gene>
    <name evidence="1" type="ORF">J2TS6_19370</name>
</gene>
<reference evidence="1" key="1">
    <citation type="submission" date="2021-03" db="EMBL/GenBank/DDBJ databases">
        <title>Antimicrobial resistance genes in bacteria isolated from Japanese honey, and their potential for conferring macrolide and lincosamide resistance in the American foulbrood pathogen Paenibacillus larvae.</title>
        <authorList>
            <person name="Okamoto M."/>
            <person name="Kumagai M."/>
            <person name="Kanamori H."/>
            <person name="Takamatsu D."/>
        </authorList>
    </citation>
    <scope>NUCLEOTIDE SEQUENCE</scope>
    <source>
        <strain evidence="1">J2TS6</strain>
    </source>
</reference>
<dbReference type="AlphaFoldDB" id="A0A919XEN9"/>
<proteinExistence type="predicted"/>
<accession>A0A919XEN9</accession>
<dbReference type="PANTHER" id="PTHR12558">
    <property type="entry name" value="CELL DIVISION CYCLE 16,23,27"/>
    <property type="match status" value="1"/>
</dbReference>
<dbReference type="SUPFAM" id="SSF48452">
    <property type="entry name" value="TPR-like"/>
    <property type="match status" value="1"/>
</dbReference>
<comment type="caution">
    <text evidence="1">The sequence shown here is derived from an EMBL/GenBank/DDBJ whole genome shotgun (WGS) entry which is preliminary data.</text>
</comment>
<dbReference type="Proteomes" id="UP000679779">
    <property type="component" value="Unassembled WGS sequence"/>
</dbReference>
<dbReference type="PANTHER" id="PTHR12558:SF13">
    <property type="entry name" value="CELL DIVISION CYCLE PROTEIN 27 HOMOLOG"/>
    <property type="match status" value="1"/>
</dbReference>
<name>A0A919XEN9_9BACL</name>
<organism evidence="1 2">
    <name type="scientific">Paenibacillus albilobatus</name>
    <dbReference type="NCBI Taxonomy" id="2716884"/>
    <lineage>
        <taxon>Bacteria</taxon>
        <taxon>Bacillati</taxon>
        <taxon>Bacillota</taxon>
        <taxon>Bacilli</taxon>
        <taxon>Bacillales</taxon>
        <taxon>Paenibacillaceae</taxon>
        <taxon>Paenibacillus</taxon>
    </lineage>
</organism>
<keyword evidence="2" id="KW-1185">Reference proteome</keyword>